<dbReference type="AlphaFoldDB" id="A0A7W6WLU1"/>
<dbReference type="SMART" id="SM00448">
    <property type="entry name" value="REC"/>
    <property type="match status" value="2"/>
</dbReference>
<dbReference type="Gene3D" id="1.20.120.160">
    <property type="entry name" value="HPT domain"/>
    <property type="match status" value="1"/>
</dbReference>
<dbReference type="EMBL" id="JACIGI010000036">
    <property type="protein sequence ID" value="MBB4287415.1"/>
    <property type="molecule type" value="Genomic_DNA"/>
</dbReference>
<dbReference type="InterPro" id="IPR003661">
    <property type="entry name" value="HisK_dim/P_dom"/>
</dbReference>
<dbReference type="PROSITE" id="PS50109">
    <property type="entry name" value="HIS_KIN"/>
    <property type="match status" value="1"/>
</dbReference>
<keyword evidence="20" id="KW-1185">Reference proteome</keyword>
<feature type="region of interest" description="Disordered" evidence="14">
    <location>
        <begin position="879"/>
        <end position="916"/>
    </location>
</feature>
<dbReference type="SUPFAM" id="SSF47384">
    <property type="entry name" value="Homodimeric domain of signal transducing histidine kinase"/>
    <property type="match status" value="1"/>
</dbReference>
<evidence type="ECO:0000256" key="1">
    <source>
        <dbReference type="ARBA" id="ARBA00000085"/>
    </source>
</evidence>
<dbReference type="Gene3D" id="3.30.450.20">
    <property type="entry name" value="PAS domain"/>
    <property type="match status" value="2"/>
</dbReference>
<comment type="catalytic activity">
    <reaction evidence="1">
        <text>ATP + protein L-histidine = ADP + protein N-phospho-L-histidine.</text>
        <dbReference type="EC" id="2.7.13.3"/>
    </reaction>
</comment>
<evidence type="ECO:0000256" key="5">
    <source>
        <dbReference type="ARBA" id="ARBA00022741"/>
    </source>
</evidence>
<organism evidence="19 20">
    <name type="scientific">Roseospira goensis</name>
    <dbReference type="NCBI Taxonomy" id="391922"/>
    <lineage>
        <taxon>Bacteria</taxon>
        <taxon>Pseudomonadati</taxon>
        <taxon>Pseudomonadota</taxon>
        <taxon>Alphaproteobacteria</taxon>
        <taxon>Rhodospirillales</taxon>
        <taxon>Rhodospirillaceae</taxon>
        <taxon>Roseospira</taxon>
    </lineage>
</organism>
<feature type="modified residue" description="4-aspartylphosphate" evidence="12">
    <location>
        <position position="801"/>
    </location>
</feature>
<reference evidence="19 20" key="1">
    <citation type="submission" date="2020-08" db="EMBL/GenBank/DDBJ databases">
        <title>Genome sequencing of Purple Non-Sulfur Bacteria from various extreme environments.</title>
        <authorList>
            <person name="Mayer M."/>
        </authorList>
    </citation>
    <scope>NUCLEOTIDE SEQUENCE [LARGE SCALE GENOMIC DNA]</scope>
    <source>
        <strain evidence="19 20">JA135</strain>
    </source>
</reference>
<keyword evidence="3 12" id="KW-0597">Phosphoprotein</keyword>
<dbReference type="SMART" id="SM00387">
    <property type="entry name" value="HATPase_c"/>
    <property type="match status" value="1"/>
</dbReference>
<protein>
    <recommendedName>
        <fullName evidence="10">Sensory/regulatory protein RpfC</fullName>
        <ecNumber evidence="2">2.7.13.3</ecNumber>
    </recommendedName>
</protein>
<dbReference type="InterPro" id="IPR013656">
    <property type="entry name" value="PAS_4"/>
</dbReference>
<keyword evidence="4" id="KW-0808">Transferase</keyword>
<dbReference type="GO" id="GO:0000155">
    <property type="term" value="F:phosphorelay sensor kinase activity"/>
    <property type="evidence" value="ECO:0007669"/>
    <property type="project" value="InterPro"/>
</dbReference>
<dbReference type="Gene3D" id="3.40.50.2300">
    <property type="match status" value="2"/>
</dbReference>
<dbReference type="InterPro" id="IPR011006">
    <property type="entry name" value="CheY-like_superfamily"/>
</dbReference>
<evidence type="ECO:0000256" key="9">
    <source>
        <dbReference type="ARBA" id="ARBA00064003"/>
    </source>
</evidence>
<sequence length="1024" mass="110208">MTDSRAGTALAAPPRLDGAGWRAILEHSPFGIALVDADGRTLFVNQRLADMLGRDRDSLQSVRLPDLYPDLPQAARMRELIAGHAHGGEHEVRLGVRTPGGQTEDRWFQVWCQAVRIDGRDAVTCWHQDVTHRHMEPTDLEDLHAELQVRIAERTRAMGVEITESRYAEAALREANDFLERKVEERTRHLRREVDQRRRAEHEREQTEMELLELIEKAPIAVGIADRDGRFLFWNPPFFRLGRQRMEDTGKIAFGLAFTDPELMPALQARVNAGEAVENVEAHLLTGDDDPRWVLVSMRGLAFEGQPALLTWVFDITDMKAQAEALEEARQAAEASARAKSAFLATMSHEIRTPMNGVITMAEMLGQTDLDADQRHMLGVVTESANALLSIIDEILDFSKIEAGRVTLDEVPLSLEQITERVADLLGPKADQKGLDLLCRVDPRLPDRHRGDLNRLRQILVNLVGNAIKFTERGHVTIAVDPCAGDDRPQTDGPAAPRLVRLSVADTGIGLTDAQINGLFQPFSQADSSTQRRFGGTGLGLSICRTLADLMGGRIGVDSTPGQGSTFWIEVPLTPDPAAEDRPAPDLTGARVLVVGDSTPSRHRLADILATFGATVATAADGDALRSALMQSLVSERPFHAVILDRRLDGQAAIHHLDAVLRIGASAPPRVLIVASRGRLETRQYADRAGVAGVIGWPLHRAETGTLVSIALGRTTPAASAAGARDAAGPSEGGARGYVAPAREAAMAAGCLVLVAEDNPTNQTVIRILLDRLGLVADIAGNGVEALARFRAQPYGLVVTDCHMPEMDGYELAGRIRAVEAEEATGRHTPIIALTADAITGTAQLCLDRGMDDYLTKPVALSDLDAAIRRWLPRAAALRRPREAADTPAPAPTLAHTPAPTPAPVGDDPAAAADDEPILDLRPIGELVGGDRDMMRQLLADFVAVTETDVSATLSALDRGDLDGALKAAHSAAGAARSAGAMRLGTLCKRIEIAAMKGDADTPARLKGDLLPAFIAVAAAVRAL</sequence>
<feature type="domain" description="Histidine kinase" evidence="15">
    <location>
        <begin position="346"/>
        <end position="575"/>
    </location>
</feature>
<evidence type="ECO:0000259" key="15">
    <source>
        <dbReference type="PROSITE" id="PS50109"/>
    </source>
</evidence>
<dbReference type="PANTHER" id="PTHR45339">
    <property type="entry name" value="HYBRID SIGNAL TRANSDUCTION HISTIDINE KINASE J"/>
    <property type="match status" value="1"/>
</dbReference>
<dbReference type="InterPro" id="IPR004358">
    <property type="entry name" value="Sig_transdc_His_kin-like_C"/>
</dbReference>
<dbReference type="InterPro" id="IPR001789">
    <property type="entry name" value="Sig_transdc_resp-reg_receiver"/>
</dbReference>
<dbReference type="PRINTS" id="PR00344">
    <property type="entry name" value="BCTRLSENSOR"/>
</dbReference>
<dbReference type="Pfam" id="PF02518">
    <property type="entry name" value="HATPase_c"/>
    <property type="match status" value="1"/>
</dbReference>
<evidence type="ECO:0000256" key="10">
    <source>
        <dbReference type="ARBA" id="ARBA00068150"/>
    </source>
</evidence>
<evidence type="ECO:0000256" key="7">
    <source>
        <dbReference type="ARBA" id="ARBA00022840"/>
    </source>
</evidence>
<dbReference type="InterPro" id="IPR000014">
    <property type="entry name" value="PAS"/>
</dbReference>
<evidence type="ECO:0000256" key="3">
    <source>
        <dbReference type="ARBA" id="ARBA00022553"/>
    </source>
</evidence>
<dbReference type="CDD" id="cd17546">
    <property type="entry name" value="REC_hyHK_CKI1_RcsC-like"/>
    <property type="match status" value="1"/>
</dbReference>
<dbReference type="PANTHER" id="PTHR45339:SF5">
    <property type="entry name" value="HISTIDINE KINASE"/>
    <property type="match status" value="1"/>
</dbReference>
<dbReference type="InterPro" id="IPR036890">
    <property type="entry name" value="HATPase_C_sf"/>
</dbReference>
<evidence type="ECO:0000259" key="16">
    <source>
        <dbReference type="PROSITE" id="PS50110"/>
    </source>
</evidence>
<dbReference type="EC" id="2.7.13.3" evidence="2"/>
<keyword evidence="8" id="KW-0902">Two-component regulatory system</keyword>
<evidence type="ECO:0000256" key="8">
    <source>
        <dbReference type="ARBA" id="ARBA00023012"/>
    </source>
</evidence>
<dbReference type="FunFam" id="1.10.287.130:FF:000002">
    <property type="entry name" value="Two-component osmosensing histidine kinase"/>
    <property type="match status" value="1"/>
</dbReference>
<dbReference type="Pfam" id="PF01627">
    <property type="entry name" value="Hpt"/>
    <property type="match status" value="1"/>
</dbReference>
<dbReference type="InterPro" id="IPR003594">
    <property type="entry name" value="HATPase_dom"/>
</dbReference>
<evidence type="ECO:0000259" key="18">
    <source>
        <dbReference type="PROSITE" id="PS50894"/>
    </source>
</evidence>
<feature type="domain" description="HPt" evidence="18">
    <location>
        <begin position="931"/>
        <end position="1024"/>
    </location>
</feature>
<dbReference type="Proteomes" id="UP000555728">
    <property type="component" value="Unassembled WGS sequence"/>
</dbReference>
<feature type="domain" description="Response regulatory" evidence="16">
    <location>
        <begin position="752"/>
        <end position="872"/>
    </location>
</feature>
<dbReference type="PROSITE" id="PS50110">
    <property type="entry name" value="RESPONSE_REGULATORY"/>
    <property type="match status" value="2"/>
</dbReference>
<proteinExistence type="predicted"/>
<keyword evidence="5" id="KW-0547">Nucleotide-binding</keyword>
<dbReference type="InterPro" id="IPR008207">
    <property type="entry name" value="Sig_transdc_His_kin_Hpt_dom"/>
</dbReference>
<evidence type="ECO:0000256" key="13">
    <source>
        <dbReference type="SAM" id="Coils"/>
    </source>
</evidence>
<evidence type="ECO:0000256" key="6">
    <source>
        <dbReference type="ARBA" id="ARBA00022777"/>
    </source>
</evidence>
<dbReference type="FunFam" id="3.30.565.10:FF:000010">
    <property type="entry name" value="Sensor histidine kinase RcsC"/>
    <property type="match status" value="1"/>
</dbReference>
<dbReference type="InterPro" id="IPR005467">
    <property type="entry name" value="His_kinase_dom"/>
</dbReference>
<feature type="domain" description="Response regulatory" evidence="16">
    <location>
        <begin position="591"/>
        <end position="712"/>
    </location>
</feature>
<dbReference type="Gene3D" id="3.30.565.10">
    <property type="entry name" value="Histidine kinase-like ATPase, C-terminal domain"/>
    <property type="match status" value="1"/>
</dbReference>
<dbReference type="SUPFAM" id="SSF55874">
    <property type="entry name" value="ATPase domain of HSP90 chaperone/DNA topoisomerase II/histidine kinase"/>
    <property type="match status" value="1"/>
</dbReference>
<dbReference type="CDD" id="cd00082">
    <property type="entry name" value="HisKA"/>
    <property type="match status" value="1"/>
</dbReference>
<gene>
    <name evidence="19" type="ORF">GGD88_003163</name>
</gene>
<dbReference type="InterPro" id="IPR035965">
    <property type="entry name" value="PAS-like_dom_sf"/>
</dbReference>
<feature type="modified residue" description="Phosphohistidine" evidence="11">
    <location>
        <position position="970"/>
    </location>
</feature>
<dbReference type="Pfam" id="PF00072">
    <property type="entry name" value="Response_reg"/>
    <property type="match status" value="1"/>
</dbReference>
<dbReference type="SUPFAM" id="SSF55785">
    <property type="entry name" value="PYP-like sensor domain (PAS domain)"/>
    <property type="match status" value="2"/>
</dbReference>
<dbReference type="InterPro" id="IPR036097">
    <property type="entry name" value="HisK_dim/P_sf"/>
</dbReference>
<dbReference type="SUPFAM" id="SSF47226">
    <property type="entry name" value="Histidine-containing phosphotransfer domain, HPT domain"/>
    <property type="match status" value="1"/>
</dbReference>
<feature type="domain" description="PAS" evidence="17">
    <location>
        <begin position="17"/>
        <end position="59"/>
    </location>
</feature>
<evidence type="ECO:0000256" key="11">
    <source>
        <dbReference type="PROSITE-ProRule" id="PRU00110"/>
    </source>
</evidence>
<keyword evidence="7" id="KW-0067">ATP-binding</keyword>
<dbReference type="PROSITE" id="PS50894">
    <property type="entry name" value="HPT"/>
    <property type="match status" value="1"/>
</dbReference>
<dbReference type="SMART" id="SM00091">
    <property type="entry name" value="PAS"/>
    <property type="match status" value="2"/>
</dbReference>
<evidence type="ECO:0000256" key="2">
    <source>
        <dbReference type="ARBA" id="ARBA00012438"/>
    </source>
</evidence>
<dbReference type="PROSITE" id="PS50112">
    <property type="entry name" value="PAS"/>
    <property type="match status" value="1"/>
</dbReference>
<dbReference type="Pfam" id="PF08448">
    <property type="entry name" value="PAS_4"/>
    <property type="match status" value="1"/>
</dbReference>
<dbReference type="GO" id="GO:0005524">
    <property type="term" value="F:ATP binding"/>
    <property type="evidence" value="ECO:0007669"/>
    <property type="project" value="UniProtKB-KW"/>
</dbReference>
<dbReference type="InterPro" id="IPR036641">
    <property type="entry name" value="HPT_dom_sf"/>
</dbReference>
<evidence type="ECO:0000256" key="14">
    <source>
        <dbReference type="SAM" id="MobiDB-lite"/>
    </source>
</evidence>
<keyword evidence="13" id="KW-0175">Coiled coil</keyword>
<feature type="compositionally biased region" description="Low complexity" evidence="14">
    <location>
        <begin position="886"/>
        <end position="912"/>
    </location>
</feature>
<accession>A0A7W6WLU1</accession>
<dbReference type="SUPFAM" id="SSF52172">
    <property type="entry name" value="CheY-like"/>
    <property type="match status" value="2"/>
</dbReference>
<evidence type="ECO:0000256" key="12">
    <source>
        <dbReference type="PROSITE-ProRule" id="PRU00169"/>
    </source>
</evidence>
<dbReference type="Gene3D" id="1.10.287.130">
    <property type="match status" value="1"/>
</dbReference>
<comment type="caution">
    <text evidence="19">The sequence shown here is derived from an EMBL/GenBank/DDBJ whole genome shotgun (WGS) entry which is preliminary data.</text>
</comment>
<dbReference type="NCBIfam" id="TIGR00229">
    <property type="entry name" value="sensory_box"/>
    <property type="match status" value="1"/>
</dbReference>
<dbReference type="Pfam" id="PF13426">
    <property type="entry name" value="PAS_9"/>
    <property type="match status" value="1"/>
</dbReference>
<dbReference type="SMART" id="SM00388">
    <property type="entry name" value="HisKA"/>
    <property type="match status" value="1"/>
</dbReference>
<evidence type="ECO:0000259" key="17">
    <source>
        <dbReference type="PROSITE" id="PS50112"/>
    </source>
</evidence>
<dbReference type="Pfam" id="PF00512">
    <property type="entry name" value="HisKA"/>
    <property type="match status" value="1"/>
</dbReference>
<feature type="coiled-coil region" evidence="13">
    <location>
        <begin position="190"/>
        <end position="217"/>
    </location>
</feature>
<dbReference type="CDD" id="cd16922">
    <property type="entry name" value="HATPase_EvgS-ArcB-TorS-like"/>
    <property type="match status" value="1"/>
</dbReference>
<dbReference type="CDD" id="cd00130">
    <property type="entry name" value="PAS"/>
    <property type="match status" value="2"/>
</dbReference>
<keyword evidence="6" id="KW-0418">Kinase</keyword>
<name>A0A7W6WLU1_9PROT</name>
<feature type="modified residue" description="4-aspartylphosphate" evidence="12">
    <location>
        <position position="645"/>
    </location>
</feature>
<comment type="subunit">
    <text evidence="9">At low DSF concentrations, interacts with RpfF.</text>
</comment>
<evidence type="ECO:0000256" key="4">
    <source>
        <dbReference type="ARBA" id="ARBA00022679"/>
    </source>
</evidence>
<evidence type="ECO:0000313" key="20">
    <source>
        <dbReference type="Proteomes" id="UP000555728"/>
    </source>
</evidence>
<dbReference type="GO" id="GO:0005886">
    <property type="term" value="C:plasma membrane"/>
    <property type="evidence" value="ECO:0007669"/>
    <property type="project" value="UniProtKB-SubCell"/>
</dbReference>
<evidence type="ECO:0000313" key="19">
    <source>
        <dbReference type="EMBL" id="MBB4287415.1"/>
    </source>
</evidence>
<dbReference type="RefSeq" id="WP_184437137.1">
    <property type="nucleotide sequence ID" value="NZ_JACIGI010000036.1"/>
</dbReference>